<dbReference type="GO" id="GO:0005737">
    <property type="term" value="C:cytoplasm"/>
    <property type="evidence" value="ECO:0007669"/>
    <property type="project" value="UniProtKB-SubCell"/>
</dbReference>
<feature type="compositionally biased region" description="Low complexity" evidence="10">
    <location>
        <begin position="66"/>
        <end position="83"/>
    </location>
</feature>
<keyword evidence="6 9" id="KW-0175">Coiled coil</keyword>
<evidence type="ECO:0000256" key="7">
    <source>
        <dbReference type="ARBA" id="ARBA00023306"/>
    </source>
</evidence>
<dbReference type="Pfam" id="PF05103">
    <property type="entry name" value="DivIVA"/>
    <property type="match status" value="1"/>
</dbReference>
<evidence type="ECO:0000313" key="11">
    <source>
        <dbReference type="EMBL" id="QGF24119.1"/>
    </source>
</evidence>
<dbReference type="PANTHER" id="PTHR35794:SF2">
    <property type="entry name" value="CELL DIVISION PROTEIN DIVIVA"/>
    <property type="match status" value="1"/>
</dbReference>
<evidence type="ECO:0000256" key="4">
    <source>
        <dbReference type="ARBA" id="ARBA00022490"/>
    </source>
</evidence>
<dbReference type="RefSeq" id="WP_153572648.1">
    <property type="nucleotide sequence ID" value="NZ_CP045725.1"/>
</dbReference>
<dbReference type="Proteomes" id="UP000386847">
    <property type="component" value="Chromosome"/>
</dbReference>
<feature type="coiled-coil region" evidence="9">
    <location>
        <begin position="30"/>
        <end position="61"/>
    </location>
</feature>
<keyword evidence="12" id="KW-1185">Reference proteome</keyword>
<dbReference type="GO" id="GO:0051301">
    <property type="term" value="P:cell division"/>
    <property type="evidence" value="ECO:0007669"/>
    <property type="project" value="UniProtKB-KW"/>
</dbReference>
<keyword evidence="7" id="KW-0131">Cell cycle</keyword>
<organism evidence="11 12">
    <name type="scientific">Raineyella fluvialis</name>
    <dbReference type="NCBI Taxonomy" id="2662261"/>
    <lineage>
        <taxon>Bacteria</taxon>
        <taxon>Bacillati</taxon>
        <taxon>Actinomycetota</taxon>
        <taxon>Actinomycetes</taxon>
        <taxon>Propionibacteriales</taxon>
        <taxon>Propionibacteriaceae</taxon>
        <taxon>Raineyella</taxon>
    </lineage>
</organism>
<keyword evidence="4" id="KW-0963">Cytoplasm</keyword>
<evidence type="ECO:0000256" key="10">
    <source>
        <dbReference type="SAM" id="MobiDB-lite"/>
    </source>
</evidence>
<keyword evidence="5" id="KW-0132">Cell division</keyword>
<evidence type="ECO:0000256" key="1">
    <source>
        <dbReference type="ARBA" id="ARBA00004496"/>
    </source>
</evidence>
<dbReference type="AlphaFoldDB" id="A0A5Q2FBF0"/>
<dbReference type="Gene3D" id="6.10.250.660">
    <property type="match status" value="1"/>
</dbReference>
<comment type="subcellular location">
    <subcellularLocation>
        <location evidence="1">Cytoplasm</location>
    </subcellularLocation>
</comment>
<accession>A0A5Q2FBF0</accession>
<evidence type="ECO:0000256" key="9">
    <source>
        <dbReference type="SAM" id="Coils"/>
    </source>
</evidence>
<evidence type="ECO:0000256" key="3">
    <source>
        <dbReference type="ARBA" id="ARBA00018787"/>
    </source>
</evidence>
<proteinExistence type="inferred from homology"/>
<dbReference type="NCBIfam" id="TIGR03544">
    <property type="entry name" value="DivI1A_domain"/>
    <property type="match status" value="1"/>
</dbReference>
<evidence type="ECO:0000313" key="12">
    <source>
        <dbReference type="Proteomes" id="UP000386847"/>
    </source>
</evidence>
<dbReference type="InterPro" id="IPR007793">
    <property type="entry name" value="DivIVA_fam"/>
</dbReference>
<feature type="region of interest" description="Disordered" evidence="10">
    <location>
        <begin position="64"/>
        <end position="83"/>
    </location>
</feature>
<comment type="similarity">
    <text evidence="2">Belongs to the DivIVA family.</text>
</comment>
<evidence type="ECO:0000256" key="8">
    <source>
        <dbReference type="ARBA" id="ARBA00031737"/>
    </source>
</evidence>
<evidence type="ECO:0000256" key="2">
    <source>
        <dbReference type="ARBA" id="ARBA00009008"/>
    </source>
</evidence>
<evidence type="ECO:0000256" key="6">
    <source>
        <dbReference type="ARBA" id="ARBA00023054"/>
    </source>
</evidence>
<protein>
    <recommendedName>
        <fullName evidence="3">Cell wall synthesis protein Wag31</fullName>
    </recommendedName>
    <alternativeName>
        <fullName evidence="8">Antigen 84</fullName>
    </alternativeName>
</protein>
<dbReference type="PANTHER" id="PTHR35794">
    <property type="entry name" value="CELL DIVISION PROTEIN DIVIVA"/>
    <property type="match status" value="1"/>
</dbReference>
<dbReference type="KEGG" id="rain:Rai3103_11015"/>
<name>A0A5Q2FBF0_9ACTN</name>
<evidence type="ECO:0000256" key="5">
    <source>
        <dbReference type="ARBA" id="ARBA00022618"/>
    </source>
</evidence>
<dbReference type="EMBL" id="CP045725">
    <property type="protein sequence ID" value="QGF24119.1"/>
    <property type="molecule type" value="Genomic_DNA"/>
</dbReference>
<dbReference type="InterPro" id="IPR019933">
    <property type="entry name" value="DivIVA_domain"/>
</dbReference>
<reference evidence="11 12" key="1">
    <citation type="submission" date="2019-10" db="EMBL/GenBank/DDBJ databases">
        <title>Genomic analysis of Raineyella sp. CBA3103.</title>
        <authorList>
            <person name="Roh S.W."/>
        </authorList>
    </citation>
    <scope>NUCLEOTIDE SEQUENCE [LARGE SCALE GENOMIC DNA]</scope>
    <source>
        <strain evidence="11 12">CBA3103</strain>
    </source>
</reference>
<gene>
    <name evidence="11" type="ORF">Rai3103_11015</name>
</gene>
<sequence>MMASSEDLEPQNIRRKEFSVRMRGFETTEVSDYLADLADLIEDLQDENARLVQTNRDLRAELESYGGTPPQGAGPAPVFSAPAPAPVAEQGVTAGGQAEAILTRAQQMADQLMADAEVEARQRVADAADVDLVDYVRTYARVTHDQMKGVLEQMNQQLDRLHDLASRDAHGAAWDATTRQG</sequence>